<evidence type="ECO:0000256" key="6">
    <source>
        <dbReference type="ARBA" id="ARBA00022729"/>
    </source>
</evidence>
<evidence type="ECO:0000313" key="16">
    <source>
        <dbReference type="Ensembl" id="ENSVKKP00000019607.1"/>
    </source>
</evidence>
<evidence type="ECO:0000256" key="7">
    <source>
        <dbReference type="ARBA" id="ARBA00022737"/>
    </source>
</evidence>
<dbReference type="GO" id="GO:0005886">
    <property type="term" value="C:plasma membrane"/>
    <property type="evidence" value="ECO:0007669"/>
    <property type="project" value="TreeGrafter"/>
</dbReference>
<keyword evidence="17" id="KW-1185">Reference proteome</keyword>
<dbReference type="GO" id="GO:0006954">
    <property type="term" value="P:inflammatory response"/>
    <property type="evidence" value="ECO:0007669"/>
    <property type="project" value="UniProtKB-KW"/>
</dbReference>
<dbReference type="PANTHER" id="PTHR24365:SF522">
    <property type="entry name" value="LOW QUALITY PROTEIN: TOLL-LIKE RECEPTOR 13-RELATED"/>
    <property type="match status" value="1"/>
</dbReference>
<dbReference type="Pfam" id="PF01582">
    <property type="entry name" value="TIR"/>
    <property type="match status" value="1"/>
</dbReference>
<comment type="similarity">
    <text evidence="2">Belongs to the Toll-like receptor family.</text>
</comment>
<keyword evidence="13" id="KW-0395">Inflammatory response</keyword>
<accession>A0A8D2LBC7</accession>
<keyword evidence="11" id="KW-0675">Receptor</keyword>
<keyword evidence="7" id="KW-0677">Repeat</keyword>
<evidence type="ECO:0000256" key="2">
    <source>
        <dbReference type="ARBA" id="ARBA00009634"/>
    </source>
</evidence>
<dbReference type="PROSITE" id="PS51450">
    <property type="entry name" value="LRR"/>
    <property type="match status" value="6"/>
</dbReference>
<dbReference type="SMART" id="SM00369">
    <property type="entry name" value="LRR_TYP"/>
    <property type="match status" value="18"/>
</dbReference>
<keyword evidence="4" id="KW-0433">Leucine-rich repeat</keyword>
<evidence type="ECO:0000256" key="8">
    <source>
        <dbReference type="ARBA" id="ARBA00022859"/>
    </source>
</evidence>
<keyword evidence="10 14" id="KW-0472">Membrane</keyword>
<dbReference type="Gene3D" id="3.40.50.10140">
    <property type="entry name" value="Toll/interleukin-1 receptor homology (TIR) domain"/>
    <property type="match status" value="1"/>
</dbReference>
<dbReference type="InterPro" id="IPR003591">
    <property type="entry name" value="Leu-rich_rpt_typical-subtyp"/>
</dbReference>
<dbReference type="FunFam" id="3.80.10.10:FF:001164">
    <property type="entry name" value="GH01279p"/>
    <property type="match status" value="1"/>
</dbReference>
<dbReference type="GO" id="GO:0002224">
    <property type="term" value="P:toll-like receptor signaling pathway"/>
    <property type="evidence" value="ECO:0007669"/>
    <property type="project" value="TreeGrafter"/>
</dbReference>
<keyword evidence="3" id="KW-0399">Innate immunity</keyword>
<evidence type="ECO:0000313" key="17">
    <source>
        <dbReference type="Proteomes" id="UP000694545"/>
    </source>
</evidence>
<dbReference type="InterPro" id="IPR001611">
    <property type="entry name" value="Leu-rich_rpt"/>
</dbReference>
<feature type="transmembrane region" description="Helical" evidence="14">
    <location>
        <begin position="936"/>
        <end position="953"/>
    </location>
</feature>
<dbReference type="FunFam" id="3.80.10.10:FF:000770">
    <property type="entry name" value="Uncharacterized protein"/>
    <property type="match status" value="1"/>
</dbReference>
<dbReference type="SUPFAM" id="SSF52200">
    <property type="entry name" value="Toll/Interleukin receptor TIR domain"/>
    <property type="match status" value="1"/>
</dbReference>
<evidence type="ECO:0000256" key="9">
    <source>
        <dbReference type="ARBA" id="ARBA00022989"/>
    </source>
</evidence>
<evidence type="ECO:0000256" key="3">
    <source>
        <dbReference type="ARBA" id="ARBA00022588"/>
    </source>
</evidence>
<dbReference type="InterPro" id="IPR035897">
    <property type="entry name" value="Toll_tir_struct_dom_sf"/>
</dbReference>
<feature type="domain" description="TIR" evidence="15">
    <location>
        <begin position="804"/>
        <end position="945"/>
    </location>
</feature>
<dbReference type="GO" id="GO:0038023">
    <property type="term" value="F:signaling receptor activity"/>
    <property type="evidence" value="ECO:0007669"/>
    <property type="project" value="TreeGrafter"/>
</dbReference>
<evidence type="ECO:0000256" key="13">
    <source>
        <dbReference type="ARBA" id="ARBA00023198"/>
    </source>
</evidence>
<evidence type="ECO:0000259" key="15">
    <source>
        <dbReference type="PROSITE" id="PS50104"/>
    </source>
</evidence>
<dbReference type="Pfam" id="PF13855">
    <property type="entry name" value="LRR_8"/>
    <property type="match status" value="4"/>
</dbReference>
<dbReference type="PANTHER" id="PTHR24365">
    <property type="entry name" value="TOLL-LIKE RECEPTOR"/>
    <property type="match status" value="1"/>
</dbReference>
<dbReference type="GO" id="GO:0045087">
    <property type="term" value="P:innate immune response"/>
    <property type="evidence" value="ECO:0007669"/>
    <property type="project" value="UniProtKB-KW"/>
</dbReference>
<dbReference type="SUPFAM" id="SSF52058">
    <property type="entry name" value="L domain-like"/>
    <property type="match status" value="3"/>
</dbReference>
<dbReference type="AlphaFoldDB" id="A0A8D2LBC7"/>
<evidence type="ECO:0000256" key="1">
    <source>
        <dbReference type="ARBA" id="ARBA00004479"/>
    </source>
</evidence>
<dbReference type="SMART" id="SM00364">
    <property type="entry name" value="LRR_BAC"/>
    <property type="match status" value="6"/>
</dbReference>
<protein>
    <recommendedName>
        <fullName evidence="15">TIR domain-containing protein</fullName>
    </recommendedName>
</protein>
<keyword evidence="8" id="KW-0391">Immunity</keyword>
<evidence type="ECO:0000256" key="4">
    <source>
        <dbReference type="ARBA" id="ARBA00022614"/>
    </source>
</evidence>
<evidence type="ECO:0000256" key="14">
    <source>
        <dbReference type="SAM" id="Phobius"/>
    </source>
</evidence>
<evidence type="ECO:0000256" key="12">
    <source>
        <dbReference type="ARBA" id="ARBA00023180"/>
    </source>
</evidence>
<dbReference type="OMA" id="YSWELTN"/>
<evidence type="ECO:0000256" key="5">
    <source>
        <dbReference type="ARBA" id="ARBA00022692"/>
    </source>
</evidence>
<dbReference type="SMART" id="SM00365">
    <property type="entry name" value="LRR_SD22"/>
    <property type="match status" value="9"/>
</dbReference>
<feature type="transmembrane region" description="Helical" evidence="14">
    <location>
        <begin position="753"/>
        <end position="773"/>
    </location>
</feature>
<name>A0A8D2LBC7_VARKO</name>
<dbReference type="PROSITE" id="PS50104">
    <property type="entry name" value="TIR"/>
    <property type="match status" value="1"/>
</dbReference>
<reference evidence="16" key="2">
    <citation type="submission" date="2025-09" db="UniProtKB">
        <authorList>
            <consortium name="Ensembl"/>
        </authorList>
    </citation>
    <scope>IDENTIFICATION</scope>
</reference>
<evidence type="ECO:0000256" key="11">
    <source>
        <dbReference type="ARBA" id="ARBA00023170"/>
    </source>
</evidence>
<organism evidence="16 17">
    <name type="scientific">Varanus komodoensis</name>
    <name type="common">Komodo dragon</name>
    <dbReference type="NCBI Taxonomy" id="61221"/>
    <lineage>
        <taxon>Eukaryota</taxon>
        <taxon>Metazoa</taxon>
        <taxon>Chordata</taxon>
        <taxon>Craniata</taxon>
        <taxon>Vertebrata</taxon>
        <taxon>Euteleostomi</taxon>
        <taxon>Lepidosauria</taxon>
        <taxon>Squamata</taxon>
        <taxon>Bifurcata</taxon>
        <taxon>Unidentata</taxon>
        <taxon>Episquamata</taxon>
        <taxon>Toxicofera</taxon>
        <taxon>Anguimorpha</taxon>
        <taxon>Paleoanguimorpha</taxon>
        <taxon>Varanoidea</taxon>
        <taxon>Varanidae</taxon>
        <taxon>Varanus</taxon>
    </lineage>
</organism>
<reference evidence="16" key="1">
    <citation type="submission" date="2025-08" db="UniProtKB">
        <authorList>
            <consortium name="Ensembl"/>
        </authorList>
    </citation>
    <scope>IDENTIFICATION</scope>
</reference>
<dbReference type="SMART" id="SM00255">
    <property type="entry name" value="TIR"/>
    <property type="match status" value="1"/>
</dbReference>
<comment type="subcellular location">
    <subcellularLocation>
        <location evidence="1">Membrane</location>
        <topology evidence="1">Single-pass type I membrane protein</topology>
    </subcellularLocation>
</comment>
<dbReference type="Proteomes" id="UP000694545">
    <property type="component" value="Unplaced"/>
</dbReference>
<keyword evidence="6" id="KW-0732">Signal</keyword>
<dbReference type="Gene3D" id="3.80.10.10">
    <property type="entry name" value="Ribonuclease Inhibitor"/>
    <property type="match status" value="4"/>
</dbReference>
<keyword evidence="5 14" id="KW-0812">Transmembrane</keyword>
<keyword evidence="12" id="KW-0325">Glycoprotein</keyword>
<dbReference type="FunFam" id="3.40.50.10140:FF:000001">
    <property type="entry name" value="Toll-like receptor 2"/>
    <property type="match status" value="1"/>
</dbReference>
<dbReference type="Ensembl" id="ENSVKKT00000020090.1">
    <property type="protein sequence ID" value="ENSVKKP00000019607.1"/>
    <property type="gene ID" value="ENSVKKG00000013249.1"/>
</dbReference>
<sequence>MSHSNSGGLGRLFLRSKHIMHKCQSKHVSSISHTNFTVAVNPFLVFKLSQDKRMFLQFVTVLLFLFNQDQKASSYSLKNCEVHGLLTNRTKVLCYDRQLTHVPAYLPSKLFFLDVSQNNITSLRKSDFTEMSNLHILNVSQNKIGHIEEGAFVHTSRMEILNLTTNQLHHLTSFMFDGLFNLTVLLLGNNQISRIEPSAFAHLEKLKVIDLSSNQLYTMNAVHAVFEVESLEELHIKDNGLQNLSTTEIISVLVRLRELDASHNPISLIDIATPALQSLLSLDVSYSTPRGSTVWLKQDPCFLKGLKIIYLGGMAMIPSNISALLQMLNCSVLEIIHLNHLNLTESDGLIEKVCLSHPNVKTLNLQGNRFTSIEAETFENCTQLRSLNMSSNRLNMLPPTLFQSLHFLQVLSLVDNKFTSVPNATSNITSLESLDLGFNKFHIISPADFINLPSIKSLCIIGNHISHVHSDLFGSLYSLQELNLGENHLRKLKEPFSAGLAMLKTLLLNHNNLASIKKGIFKNLTSLRVLNLVDNQIVTIEPGAWEGLNNLRSLVLGSNRITRDTLQDGTFQGVSSLEELQLFSNYISYESTKSLIHAGNLAISSLEPETFKHTPTLQELDLSENNLISISNTVFSYVPNLKELHLNKNRLNSLSFVSHVNLSKLTVIRVTRNLIDIITKEQIRALPNLLLLDAQQNTFTCSCDNQMFLNWSLQNPKTQVLHFYQYTCASPPAFKGKKLLVFKKISCISDCMFILYVANMTAVLLLMLVCFFYQWRMHMIYSYYLLLAYFIDKRQKRKGQCMEYDYDAFLSYNKHDEQWVINDLLPVLENQYCWKLCLHHRDFQPGRPILENIVDNIYASRKTICIISHHYLNSEWCSKEIQVASFRIFDDCKDVLVLIFLEDIPSEYLSPYHRMRELVKKKTYLKWPKDEQEIPLFWLKLNMLLYFCMVLLVS</sequence>
<evidence type="ECO:0000256" key="10">
    <source>
        <dbReference type="ARBA" id="ARBA00023136"/>
    </source>
</evidence>
<keyword evidence="9 14" id="KW-1133">Transmembrane helix</keyword>
<proteinExistence type="inferred from homology"/>
<dbReference type="InterPro" id="IPR000157">
    <property type="entry name" value="TIR_dom"/>
</dbReference>
<dbReference type="InterPro" id="IPR032675">
    <property type="entry name" value="LRR_dom_sf"/>
</dbReference>